<keyword evidence="3" id="KW-1185">Reference proteome</keyword>
<organism evidence="4">
    <name type="scientific">Soboliphyme baturini</name>
    <dbReference type="NCBI Taxonomy" id="241478"/>
    <lineage>
        <taxon>Eukaryota</taxon>
        <taxon>Metazoa</taxon>
        <taxon>Ecdysozoa</taxon>
        <taxon>Nematoda</taxon>
        <taxon>Enoplea</taxon>
        <taxon>Dorylaimia</taxon>
        <taxon>Dioctophymatida</taxon>
        <taxon>Dioctophymatoidea</taxon>
        <taxon>Soboliphymatidae</taxon>
        <taxon>Soboliphyme</taxon>
    </lineage>
</organism>
<proteinExistence type="predicted"/>
<evidence type="ECO:0000313" key="2">
    <source>
        <dbReference type="EMBL" id="VDP06442.1"/>
    </source>
</evidence>
<gene>
    <name evidence="2" type="ORF">SBAD_LOCUS5162</name>
</gene>
<reference evidence="4" key="1">
    <citation type="submission" date="2016-06" db="UniProtKB">
        <authorList>
            <consortium name="WormBaseParasite"/>
        </authorList>
    </citation>
    <scope>IDENTIFICATION</scope>
</reference>
<name>A0A183ING6_9BILA</name>
<evidence type="ECO:0000313" key="3">
    <source>
        <dbReference type="Proteomes" id="UP000270296"/>
    </source>
</evidence>
<evidence type="ECO:0000313" key="4">
    <source>
        <dbReference type="WBParaSite" id="SBAD_0000537201-mRNA-1"/>
    </source>
</evidence>
<dbReference type="AlphaFoldDB" id="A0A183ING6"/>
<protein>
    <submittedName>
        <fullName evidence="4">Transposase</fullName>
    </submittedName>
</protein>
<feature type="region of interest" description="Disordered" evidence="1">
    <location>
        <begin position="45"/>
        <end position="99"/>
    </location>
</feature>
<feature type="compositionally biased region" description="Basic and acidic residues" evidence="1">
    <location>
        <begin position="80"/>
        <end position="90"/>
    </location>
</feature>
<dbReference type="EMBL" id="UZAM01008793">
    <property type="protein sequence ID" value="VDP06442.1"/>
    <property type="molecule type" value="Genomic_DNA"/>
</dbReference>
<accession>A0A183ING6</accession>
<reference evidence="2 3" key="2">
    <citation type="submission" date="2018-11" db="EMBL/GenBank/DDBJ databases">
        <authorList>
            <consortium name="Pathogen Informatics"/>
        </authorList>
    </citation>
    <scope>NUCLEOTIDE SEQUENCE [LARGE SCALE GENOMIC DNA]</scope>
</reference>
<evidence type="ECO:0000256" key="1">
    <source>
        <dbReference type="SAM" id="MobiDB-lite"/>
    </source>
</evidence>
<sequence>MYQSAYNGGDQTIASGTSIHVRGKDTDADNMCNVISWLSIRNLRARQRRGTSERTRQANNKGDNLTGDTDKQTVITQSTDRSDQVVDHGHGGHPVRHLDTSFGSTVPLTIAQRCDAVQVAAMQRRFVTRIRTAA</sequence>
<dbReference type="WBParaSite" id="SBAD_0000537201-mRNA-1">
    <property type="protein sequence ID" value="SBAD_0000537201-mRNA-1"/>
    <property type="gene ID" value="SBAD_0000537201"/>
</dbReference>
<feature type="compositionally biased region" description="Polar residues" evidence="1">
    <location>
        <begin position="57"/>
        <end position="79"/>
    </location>
</feature>
<dbReference type="Proteomes" id="UP000270296">
    <property type="component" value="Unassembled WGS sequence"/>
</dbReference>